<dbReference type="Gene3D" id="1.10.530.10">
    <property type="match status" value="1"/>
</dbReference>
<dbReference type="Proteomes" id="UP000190962">
    <property type="component" value="Unassembled WGS sequence"/>
</dbReference>
<dbReference type="Pfam" id="PF01476">
    <property type="entry name" value="LysM"/>
    <property type="match status" value="2"/>
</dbReference>
<sequence>MYNKLLTSRFYILVLALSLPFLSGCVGLGGGGSYNDHFLGSVSGGGNLWTRVEHGMKINKPMNARVKGQIAHFQANPRTLKKIQDNARVHLFDIVEEIERRNLPMELALVPAIESLYQAHVYSRSGAAGLWQFVRGTGRAYGLSQSELIDYRRDPDKSTGAALDYLEYLHRYFDGDWNLAIAAYNGGEGTIRRAMKKNAKQGKPTDFWSLKIRKETMDYVPRIYALALMIKNPERYNVSIEPIPNRRVIERIALNKSIDIKQAAHKAEIDSGSLTRLNSHFVKGITPSHSSTVLVPEHHVASFKSVLPDLEEKDWNKVVAEAKAKARPRIRYYKVRKGDSLYKISRKFGVSIASLKKQNRLRSNHLSIGKRLKVGKTTRRVASKSSSRKSTKRSSSGSYKVRKGDTLYGIARSHGISVKALQKHNGMGKSTKIKPGQRLKIPKSRKA</sequence>
<feature type="compositionally biased region" description="Basic residues" evidence="2">
    <location>
        <begin position="431"/>
        <end position="447"/>
    </location>
</feature>
<dbReference type="PATRIC" id="fig|2340.3.peg.523"/>
<dbReference type="GO" id="GO:0008932">
    <property type="term" value="F:lytic endotransglycosylase activity"/>
    <property type="evidence" value="ECO:0007669"/>
    <property type="project" value="TreeGrafter"/>
</dbReference>
<dbReference type="Gene3D" id="3.10.350.10">
    <property type="entry name" value="LysM domain"/>
    <property type="match status" value="2"/>
</dbReference>
<dbReference type="OrthoDB" id="9815002at2"/>
<dbReference type="PROSITE" id="PS51257">
    <property type="entry name" value="PROKAR_LIPOPROTEIN"/>
    <property type="match status" value="1"/>
</dbReference>
<proteinExistence type="inferred from homology"/>
<dbReference type="eggNOG" id="COG0741">
    <property type="taxonomic scope" value="Bacteria"/>
</dbReference>
<evidence type="ECO:0000313" key="5">
    <source>
        <dbReference type="EMBL" id="OOY33999.1"/>
    </source>
</evidence>
<dbReference type="RefSeq" id="WP_052131984.1">
    <property type="nucleotide sequence ID" value="NZ_JRAA01000001.1"/>
</dbReference>
<organism evidence="4 6">
    <name type="scientific">Solemya velum gill symbiont</name>
    <dbReference type="NCBI Taxonomy" id="2340"/>
    <lineage>
        <taxon>Bacteria</taxon>
        <taxon>Pseudomonadati</taxon>
        <taxon>Pseudomonadota</taxon>
        <taxon>Gammaproteobacteria</taxon>
        <taxon>sulfur-oxidizing symbionts</taxon>
    </lineage>
</organism>
<dbReference type="STRING" id="2340.JV46_13930"/>
<evidence type="ECO:0000313" key="6">
    <source>
        <dbReference type="Proteomes" id="UP000030856"/>
    </source>
</evidence>
<feature type="domain" description="LysM" evidence="3">
    <location>
        <begin position="331"/>
        <end position="374"/>
    </location>
</feature>
<gene>
    <name evidence="5" type="ORF">BOV88_12210</name>
    <name evidence="4" type="ORF">JV46_13930</name>
</gene>
<accession>A0A0B0HAA1</accession>
<dbReference type="PROSITE" id="PS00922">
    <property type="entry name" value="TRANSGLYCOSYLASE"/>
    <property type="match status" value="1"/>
</dbReference>
<dbReference type="PROSITE" id="PS51782">
    <property type="entry name" value="LYSM"/>
    <property type="match status" value="2"/>
</dbReference>
<reference evidence="4 6" key="1">
    <citation type="journal article" date="2014" name="BMC Genomics">
        <title>The genome of the intracellular bacterium of the coastal bivalve, Solemya velum: a blueprint for thriving in and out of symbiosis.</title>
        <authorList>
            <person name="Dmytrenko O."/>
            <person name="Russell S.L."/>
            <person name="Loo W.T."/>
            <person name="Fontanez K.M."/>
            <person name="Liao L."/>
            <person name="Roeselers G."/>
            <person name="Sharma R."/>
            <person name="Stewart F.J."/>
            <person name="Newton I.L."/>
            <person name="Woyke T."/>
            <person name="Wu D."/>
            <person name="Lang J.M."/>
            <person name="Eisen J.A."/>
            <person name="Cavanaugh C.M."/>
        </authorList>
    </citation>
    <scope>NUCLEOTIDE SEQUENCE [LARGE SCALE GENOMIC DNA]</scope>
    <source>
        <strain evidence="4 6">WH</strain>
    </source>
</reference>
<feature type="region of interest" description="Disordered" evidence="2">
    <location>
        <begin position="376"/>
        <end position="400"/>
    </location>
</feature>
<dbReference type="EMBL" id="JRAA01000001">
    <property type="protein sequence ID" value="KHF26010.1"/>
    <property type="molecule type" value="Genomic_DNA"/>
</dbReference>
<evidence type="ECO:0000256" key="2">
    <source>
        <dbReference type="SAM" id="MobiDB-lite"/>
    </source>
</evidence>
<dbReference type="CDD" id="cd00118">
    <property type="entry name" value="LysM"/>
    <property type="match status" value="2"/>
</dbReference>
<dbReference type="GO" id="GO:0000270">
    <property type="term" value="P:peptidoglycan metabolic process"/>
    <property type="evidence" value="ECO:0007669"/>
    <property type="project" value="InterPro"/>
</dbReference>
<dbReference type="CDD" id="cd16894">
    <property type="entry name" value="MltD-like"/>
    <property type="match status" value="1"/>
</dbReference>
<feature type="domain" description="LysM" evidence="3">
    <location>
        <begin position="397"/>
        <end position="441"/>
    </location>
</feature>
<reference evidence="5 7" key="2">
    <citation type="submission" date="2016-11" db="EMBL/GenBank/DDBJ databases">
        <title>Mixed transmission modes and dynamic genome evolution in an obligate animal-bacterial symbiosis.</title>
        <authorList>
            <person name="Russell S.L."/>
            <person name="Corbett-Detig R.B."/>
            <person name="Cavanaugh C.M."/>
        </authorList>
    </citation>
    <scope>NUCLEOTIDE SEQUENCE [LARGE SCALE GENOMIC DNA]</scope>
    <source>
        <strain evidence="5">MA-KB16</strain>
    </source>
</reference>
<dbReference type="InterPro" id="IPR018392">
    <property type="entry name" value="LysM"/>
</dbReference>
<dbReference type="InterPro" id="IPR023346">
    <property type="entry name" value="Lysozyme-like_dom_sf"/>
</dbReference>
<dbReference type="SMART" id="SM00257">
    <property type="entry name" value="LysM"/>
    <property type="match status" value="2"/>
</dbReference>
<comment type="caution">
    <text evidence="4">The sequence shown here is derived from an EMBL/GenBank/DDBJ whole genome shotgun (WGS) entry which is preliminary data.</text>
</comment>
<dbReference type="Pfam" id="PF01464">
    <property type="entry name" value="SLT"/>
    <property type="match status" value="1"/>
</dbReference>
<evidence type="ECO:0000259" key="3">
    <source>
        <dbReference type="PROSITE" id="PS51782"/>
    </source>
</evidence>
<dbReference type="InterPro" id="IPR000189">
    <property type="entry name" value="Transglyc_AS"/>
</dbReference>
<evidence type="ECO:0000313" key="4">
    <source>
        <dbReference type="EMBL" id="KHF26010.1"/>
    </source>
</evidence>
<name>A0A0B0HAA1_SOVGS</name>
<feature type="compositionally biased region" description="Basic residues" evidence="2">
    <location>
        <begin position="376"/>
        <end position="392"/>
    </location>
</feature>
<dbReference type="Proteomes" id="UP000030856">
    <property type="component" value="Unassembled WGS sequence"/>
</dbReference>
<dbReference type="AlphaFoldDB" id="A0A0B0HAA1"/>
<comment type="similarity">
    <text evidence="1">Belongs to the transglycosylase Slt family.</text>
</comment>
<evidence type="ECO:0000256" key="1">
    <source>
        <dbReference type="ARBA" id="ARBA00007734"/>
    </source>
</evidence>
<dbReference type="SUPFAM" id="SSF53955">
    <property type="entry name" value="Lysozyme-like"/>
    <property type="match status" value="1"/>
</dbReference>
<dbReference type="PANTHER" id="PTHR33734">
    <property type="entry name" value="LYSM DOMAIN-CONTAINING GPI-ANCHORED PROTEIN 2"/>
    <property type="match status" value="1"/>
</dbReference>
<evidence type="ECO:0000313" key="7">
    <source>
        <dbReference type="Proteomes" id="UP000190962"/>
    </source>
</evidence>
<dbReference type="PANTHER" id="PTHR33734:SF22">
    <property type="entry name" value="MEMBRANE-BOUND LYTIC MUREIN TRANSGLYCOSYLASE D"/>
    <property type="match status" value="1"/>
</dbReference>
<feature type="region of interest" description="Disordered" evidence="2">
    <location>
        <begin position="423"/>
        <end position="447"/>
    </location>
</feature>
<keyword evidence="6" id="KW-1185">Reference proteome</keyword>
<dbReference type="InterPro" id="IPR008258">
    <property type="entry name" value="Transglycosylase_SLT_dom_1"/>
</dbReference>
<protein>
    <submittedName>
        <fullName evidence="4">Lytic transglycosylase</fullName>
    </submittedName>
</protein>
<dbReference type="eggNOG" id="COG1388">
    <property type="taxonomic scope" value="Bacteria"/>
</dbReference>
<dbReference type="SUPFAM" id="SSF54106">
    <property type="entry name" value="LysM domain"/>
    <property type="match status" value="2"/>
</dbReference>
<dbReference type="GeneID" id="86991779"/>
<dbReference type="GO" id="GO:0016020">
    <property type="term" value="C:membrane"/>
    <property type="evidence" value="ECO:0007669"/>
    <property type="project" value="InterPro"/>
</dbReference>
<dbReference type="InterPro" id="IPR036779">
    <property type="entry name" value="LysM_dom_sf"/>
</dbReference>
<dbReference type="EMBL" id="MPNX01000025">
    <property type="protein sequence ID" value="OOY33999.1"/>
    <property type="molecule type" value="Genomic_DNA"/>
</dbReference>